<evidence type="ECO:0000313" key="7">
    <source>
        <dbReference type="Proteomes" id="UP001164790"/>
    </source>
</evidence>
<evidence type="ECO:0000256" key="1">
    <source>
        <dbReference type="ARBA" id="ARBA00022679"/>
    </source>
</evidence>
<dbReference type="RefSeq" id="WP_129301238.1">
    <property type="nucleotide sequence ID" value="NZ_CP107523.1"/>
</dbReference>
<keyword evidence="2" id="KW-0012">Acyltransferase</keyword>
<reference evidence="4 6" key="1">
    <citation type="submission" date="2017-01" db="EMBL/GenBank/DDBJ databases">
        <title>Lactobacillus chiayiensis sp. nov., a lactic acid bacterium isolated from compost.</title>
        <authorList>
            <person name="Huang C.-H."/>
        </authorList>
    </citation>
    <scope>NUCLEOTIDE SEQUENCE [LARGE SCALE GENOMIC DNA]</scope>
    <source>
        <strain evidence="4">Chh01</strain>
        <strain evidence="6">chh01</strain>
    </source>
</reference>
<dbReference type="CDD" id="cd04301">
    <property type="entry name" value="NAT_SF"/>
    <property type="match status" value="1"/>
</dbReference>
<evidence type="ECO:0000256" key="2">
    <source>
        <dbReference type="ARBA" id="ARBA00023315"/>
    </source>
</evidence>
<protein>
    <submittedName>
        <fullName evidence="4">GNAT family N-acetyltransferase</fullName>
    </submittedName>
</protein>
<dbReference type="Pfam" id="PF00583">
    <property type="entry name" value="Acetyltransf_1"/>
    <property type="match status" value="1"/>
</dbReference>
<keyword evidence="7" id="KW-1185">Reference proteome</keyword>
<sequence>MATRRALPQDIPHLLPLIQGYYHDSPVPLTIDPPVMAAHLERLRTDAGLGYLLVAERNEQLAGFAILYRSFDTRTLKPLLIINDVYVAPKFRRHGLARQLMTAAFSLATDEGFASANWQTRTSNLGAQHLYDQIGERETGWLHYHHAIPNV</sequence>
<dbReference type="AlphaFoldDB" id="A0A4Q1U8A6"/>
<feature type="domain" description="N-acetyltransferase" evidence="3">
    <location>
        <begin position="1"/>
        <end position="151"/>
    </location>
</feature>
<dbReference type="SUPFAM" id="SSF55729">
    <property type="entry name" value="Acyl-CoA N-acyltransferases (Nat)"/>
    <property type="match status" value="1"/>
</dbReference>
<evidence type="ECO:0000313" key="5">
    <source>
        <dbReference type="EMBL" id="UYN57398.1"/>
    </source>
</evidence>
<evidence type="ECO:0000259" key="3">
    <source>
        <dbReference type="PROSITE" id="PS51186"/>
    </source>
</evidence>
<dbReference type="PANTHER" id="PTHR43877:SF2">
    <property type="entry name" value="AMINOALKYLPHOSPHONATE N-ACETYLTRANSFERASE-RELATED"/>
    <property type="match status" value="1"/>
</dbReference>
<dbReference type="InterPro" id="IPR000182">
    <property type="entry name" value="GNAT_dom"/>
</dbReference>
<name>A0A4Q1U8A6_9LACO</name>
<dbReference type="Gene3D" id="3.40.630.30">
    <property type="match status" value="1"/>
</dbReference>
<dbReference type="InterPro" id="IPR016181">
    <property type="entry name" value="Acyl_CoA_acyltransferase"/>
</dbReference>
<evidence type="ECO:0000313" key="6">
    <source>
        <dbReference type="Proteomes" id="UP000290475"/>
    </source>
</evidence>
<dbReference type="EMBL" id="MSSM01000006">
    <property type="protein sequence ID" value="RXT27904.1"/>
    <property type="molecule type" value="Genomic_DNA"/>
</dbReference>
<dbReference type="OrthoDB" id="9792929at2"/>
<dbReference type="Proteomes" id="UP000290475">
    <property type="component" value="Unassembled WGS sequence"/>
</dbReference>
<evidence type="ECO:0000313" key="4">
    <source>
        <dbReference type="EMBL" id="RXT27904.1"/>
    </source>
</evidence>
<keyword evidence="1 4" id="KW-0808">Transferase</keyword>
<proteinExistence type="predicted"/>
<dbReference type="GO" id="GO:0016747">
    <property type="term" value="F:acyltransferase activity, transferring groups other than amino-acyl groups"/>
    <property type="evidence" value="ECO:0007669"/>
    <property type="project" value="InterPro"/>
</dbReference>
<dbReference type="InterPro" id="IPR050832">
    <property type="entry name" value="Bact_Acetyltransf"/>
</dbReference>
<dbReference type="PROSITE" id="PS51186">
    <property type="entry name" value="GNAT"/>
    <property type="match status" value="1"/>
</dbReference>
<gene>
    <name evidence="4" type="ORF">BVJ53_03830</name>
    <name evidence="5" type="ORF">OFW50_04835</name>
</gene>
<accession>A0A4Q1U8A6</accession>
<organism evidence="4 6">
    <name type="scientific">Lacticaseibacillus chiayiensis</name>
    <dbReference type="NCBI Taxonomy" id="2100821"/>
    <lineage>
        <taxon>Bacteria</taxon>
        <taxon>Bacillati</taxon>
        <taxon>Bacillota</taxon>
        <taxon>Bacilli</taxon>
        <taxon>Lactobacillales</taxon>
        <taxon>Lactobacillaceae</taxon>
        <taxon>Lacticaseibacillus</taxon>
    </lineage>
</organism>
<reference evidence="5" key="2">
    <citation type="submission" date="2022-10" db="EMBL/GenBank/DDBJ databases">
        <title>Comparative genomic analysis and in-vitro probiotic properties of the potential probiotic L. chiayiensis AACE 3.</title>
        <authorList>
            <person name="Kang X."/>
        </authorList>
    </citation>
    <scope>NUCLEOTIDE SEQUENCE</scope>
    <source>
        <strain evidence="5">AACE 3</strain>
    </source>
</reference>
<dbReference type="Proteomes" id="UP001164790">
    <property type="component" value="Chromosome"/>
</dbReference>
<dbReference type="PANTHER" id="PTHR43877">
    <property type="entry name" value="AMINOALKYLPHOSPHONATE N-ACETYLTRANSFERASE-RELATED-RELATED"/>
    <property type="match status" value="1"/>
</dbReference>
<dbReference type="EMBL" id="CP107523">
    <property type="protein sequence ID" value="UYN57398.1"/>
    <property type="molecule type" value="Genomic_DNA"/>
</dbReference>